<name>A0A7S7LWW9_9BACT</name>
<gene>
    <name evidence="3" type="ORF">HUE88_04420</name>
</gene>
<keyword evidence="4" id="KW-1185">Reference proteome</keyword>
<feature type="coiled-coil region" evidence="1">
    <location>
        <begin position="211"/>
        <end position="245"/>
    </location>
</feature>
<evidence type="ECO:0000256" key="2">
    <source>
        <dbReference type="SAM" id="Phobius"/>
    </source>
</evidence>
<evidence type="ECO:0000313" key="4">
    <source>
        <dbReference type="Proteomes" id="UP000593994"/>
    </source>
</evidence>
<dbReference type="PANTHER" id="PTHR30386:SF18">
    <property type="entry name" value="INNER MEMBRANE PROTEIN YIAV-RELATED"/>
    <property type="match status" value="1"/>
</dbReference>
<keyword evidence="2" id="KW-1133">Transmembrane helix</keyword>
<keyword evidence="1" id="KW-0175">Coiled coil</keyword>
<dbReference type="KEGG" id="sbal:HUE88_04420"/>
<dbReference type="InterPro" id="IPR050739">
    <property type="entry name" value="MFP"/>
</dbReference>
<dbReference type="RefSeq" id="WP_194371455.1">
    <property type="nucleotide sequence ID" value="NZ_CP054492.1"/>
</dbReference>
<dbReference type="EMBL" id="CP054492">
    <property type="protein sequence ID" value="QOY52937.1"/>
    <property type="molecule type" value="Genomic_DNA"/>
</dbReference>
<organism evidence="3 4">
    <name type="scientific">Candidatus Sulfurimonas baltica</name>
    <dbReference type="NCBI Taxonomy" id="2740404"/>
    <lineage>
        <taxon>Bacteria</taxon>
        <taxon>Pseudomonadati</taxon>
        <taxon>Campylobacterota</taxon>
        <taxon>Epsilonproteobacteria</taxon>
        <taxon>Campylobacterales</taxon>
        <taxon>Sulfurimonadaceae</taxon>
        <taxon>Sulfurimonas</taxon>
    </lineage>
</organism>
<protein>
    <recommendedName>
        <fullName evidence="5">HlyD family efflux transporter periplasmic adaptor subunit</fullName>
    </recommendedName>
</protein>
<feature type="transmembrane region" description="Helical" evidence="2">
    <location>
        <begin position="21"/>
        <end position="37"/>
    </location>
</feature>
<evidence type="ECO:0000313" key="3">
    <source>
        <dbReference type="EMBL" id="QOY52937.1"/>
    </source>
</evidence>
<dbReference type="PANTHER" id="PTHR30386">
    <property type="entry name" value="MEMBRANE FUSION SUBUNIT OF EMRAB-TOLC MULTIDRUG EFFLUX PUMP"/>
    <property type="match status" value="1"/>
</dbReference>
<evidence type="ECO:0000256" key="1">
    <source>
        <dbReference type="SAM" id="Coils"/>
    </source>
</evidence>
<proteinExistence type="predicted"/>
<reference evidence="3 4" key="1">
    <citation type="submission" date="2020-05" db="EMBL/GenBank/DDBJ databases">
        <title>Sulfurimonas marisnigri, sp. nov., and Sulfurimonas baltica, sp. nov., manganese oxide reducing chemolithoautotrophs of the class Epsilonproteobacteria isolated from the pelagic redoxclines of the Black and Baltic Seas and emended description of the genus Sulfurimonas.</title>
        <authorList>
            <person name="Henkel J.V."/>
            <person name="Laudan C."/>
            <person name="Werner J."/>
            <person name="Neu T."/>
            <person name="Plewe S."/>
            <person name="Sproer C."/>
            <person name="Bunk B."/>
            <person name="Schulz-Vogt H.N."/>
        </authorList>
    </citation>
    <scope>NUCLEOTIDE SEQUENCE [LARGE SCALE GENOMIC DNA]</scope>
    <source>
        <strain evidence="3 4">GD2</strain>
    </source>
</reference>
<dbReference type="AlphaFoldDB" id="A0A7S7LWW9"/>
<keyword evidence="2" id="KW-0472">Membrane</keyword>
<dbReference type="Proteomes" id="UP000593994">
    <property type="component" value="Chromosome"/>
</dbReference>
<accession>A0A7S7LWW9</accession>
<evidence type="ECO:0008006" key="5">
    <source>
        <dbReference type="Google" id="ProtNLM"/>
    </source>
</evidence>
<keyword evidence="2" id="KW-0812">Transmembrane</keyword>
<sequence>MELKALEKTNLSPIVVNAKRITTLLVIMFVAMMFLPWQQTTKGVGKIIAYEPTHREHNVIAPISGFIKKYYIEENRFVKKGELLFEMVDLDKEYLVKLESVIGDIKAQHENIQSTLNISLARKKNIEANLRISLEIYDKEIIQIQETLKRFNGKKVSLQNSYEVSDANYKRINLLYLDGIESKRSYEVAKNEYIKEGVEVENIIIDIEIKSKSLEIIKKEKERYIKEQENEINLLQNSILSDKNRLITFEKEIKKTSIDLSRNVTSKVFASKDGYPLRILKNDTNLYVKKGEPVIYFAPEAKRRVLLLKIRRIDMPLIKEGLQARVQFHGWPSMQVSGWPKIKYGTFSGIIDKIDSIAYEDGVFYAYIVEDPKEPWPTSEILKVGTEARAWVRLSTVSIGYEIWRTHHAQPPVMVIENYR</sequence>